<reference evidence="9 10" key="1">
    <citation type="submission" date="2020-02" db="EMBL/GenBank/DDBJ databases">
        <title>Out from the shadows clarifying the taxonomy of the family Cryomorphaceae and related taxa by utilizing the GTDB taxonomic framework.</title>
        <authorList>
            <person name="Bowman J.P."/>
        </authorList>
    </citation>
    <scope>NUCLEOTIDE SEQUENCE [LARGE SCALE GENOMIC DNA]</scope>
    <source>
        <strain evidence="9 10">QSSC 1-22</strain>
    </source>
</reference>
<dbReference type="PRINTS" id="PR01590">
    <property type="entry name" value="HTHFIS"/>
</dbReference>
<dbReference type="PROSITE" id="PS00676">
    <property type="entry name" value="SIGMA54_INTERACT_2"/>
    <property type="match status" value="1"/>
</dbReference>
<evidence type="ECO:0000256" key="5">
    <source>
        <dbReference type="ARBA" id="ARBA00023163"/>
    </source>
</evidence>
<evidence type="ECO:0000259" key="8">
    <source>
        <dbReference type="PROSITE" id="PS50110"/>
    </source>
</evidence>
<dbReference type="RefSeq" id="WP_163283205.1">
    <property type="nucleotide sequence ID" value="NZ_JAAGVY010000003.1"/>
</dbReference>
<dbReference type="SMART" id="SM00382">
    <property type="entry name" value="AAA"/>
    <property type="match status" value="1"/>
</dbReference>
<dbReference type="InterPro" id="IPR011006">
    <property type="entry name" value="CheY-like_superfamily"/>
</dbReference>
<gene>
    <name evidence="9" type="ORF">G3O08_03050</name>
</gene>
<dbReference type="GO" id="GO:0005524">
    <property type="term" value="F:ATP binding"/>
    <property type="evidence" value="ECO:0007669"/>
    <property type="project" value="UniProtKB-KW"/>
</dbReference>
<dbReference type="SUPFAM" id="SSF52540">
    <property type="entry name" value="P-loop containing nucleoside triphosphate hydrolases"/>
    <property type="match status" value="1"/>
</dbReference>
<keyword evidence="4" id="KW-0238">DNA-binding</keyword>
<evidence type="ECO:0000313" key="9">
    <source>
        <dbReference type="EMBL" id="NEN22479.1"/>
    </source>
</evidence>
<dbReference type="SMART" id="SM00448">
    <property type="entry name" value="REC"/>
    <property type="match status" value="1"/>
</dbReference>
<evidence type="ECO:0000256" key="4">
    <source>
        <dbReference type="ARBA" id="ARBA00023125"/>
    </source>
</evidence>
<feature type="domain" description="Response regulatory" evidence="8">
    <location>
        <begin position="3"/>
        <end position="117"/>
    </location>
</feature>
<dbReference type="GO" id="GO:0043565">
    <property type="term" value="F:sequence-specific DNA binding"/>
    <property type="evidence" value="ECO:0007669"/>
    <property type="project" value="InterPro"/>
</dbReference>
<dbReference type="Gene3D" id="1.10.8.60">
    <property type="match status" value="1"/>
</dbReference>
<dbReference type="PROSITE" id="PS00675">
    <property type="entry name" value="SIGMA54_INTERACT_1"/>
    <property type="match status" value="1"/>
</dbReference>
<dbReference type="CDD" id="cd00009">
    <property type="entry name" value="AAA"/>
    <property type="match status" value="1"/>
</dbReference>
<accession>A0A7K3WLG9</accession>
<keyword evidence="6" id="KW-0597">Phosphoprotein</keyword>
<dbReference type="InterPro" id="IPR025662">
    <property type="entry name" value="Sigma_54_int_dom_ATP-bd_1"/>
</dbReference>
<dbReference type="PROSITE" id="PS00688">
    <property type="entry name" value="SIGMA54_INTERACT_3"/>
    <property type="match status" value="1"/>
</dbReference>
<dbReference type="Gene3D" id="1.10.10.60">
    <property type="entry name" value="Homeodomain-like"/>
    <property type="match status" value="1"/>
</dbReference>
<name>A0A7K3WLG9_9FLAO</name>
<dbReference type="InterPro" id="IPR058031">
    <property type="entry name" value="AAA_lid_NorR"/>
</dbReference>
<proteinExistence type="predicted"/>
<dbReference type="PROSITE" id="PS50110">
    <property type="entry name" value="RESPONSE_REGULATORY"/>
    <property type="match status" value="1"/>
</dbReference>
<dbReference type="InterPro" id="IPR003593">
    <property type="entry name" value="AAA+_ATPase"/>
</dbReference>
<dbReference type="Gene3D" id="3.40.50.2300">
    <property type="match status" value="1"/>
</dbReference>
<keyword evidence="3" id="KW-0805">Transcription regulation</keyword>
<evidence type="ECO:0000256" key="1">
    <source>
        <dbReference type="ARBA" id="ARBA00022741"/>
    </source>
</evidence>
<dbReference type="GO" id="GO:0006355">
    <property type="term" value="P:regulation of DNA-templated transcription"/>
    <property type="evidence" value="ECO:0007669"/>
    <property type="project" value="InterPro"/>
</dbReference>
<dbReference type="InterPro" id="IPR027417">
    <property type="entry name" value="P-loop_NTPase"/>
</dbReference>
<evidence type="ECO:0000256" key="2">
    <source>
        <dbReference type="ARBA" id="ARBA00022840"/>
    </source>
</evidence>
<dbReference type="Pfam" id="PF02954">
    <property type="entry name" value="HTH_8"/>
    <property type="match status" value="1"/>
</dbReference>
<dbReference type="AlphaFoldDB" id="A0A7K3WLG9"/>
<evidence type="ECO:0000256" key="3">
    <source>
        <dbReference type="ARBA" id="ARBA00023015"/>
    </source>
</evidence>
<dbReference type="PANTHER" id="PTHR32071">
    <property type="entry name" value="TRANSCRIPTIONAL REGULATORY PROTEIN"/>
    <property type="match status" value="1"/>
</dbReference>
<keyword evidence="2" id="KW-0067">ATP-binding</keyword>
<dbReference type="InterPro" id="IPR002197">
    <property type="entry name" value="HTH_Fis"/>
</dbReference>
<dbReference type="Pfam" id="PF25601">
    <property type="entry name" value="AAA_lid_14"/>
    <property type="match status" value="1"/>
</dbReference>
<dbReference type="PANTHER" id="PTHR32071:SF81">
    <property type="entry name" value="PROPIONATE CATABOLISM OPERON REGULATORY PROTEIN"/>
    <property type="match status" value="1"/>
</dbReference>
<dbReference type="SUPFAM" id="SSF52172">
    <property type="entry name" value="CheY-like"/>
    <property type="match status" value="1"/>
</dbReference>
<dbReference type="PROSITE" id="PS50045">
    <property type="entry name" value="SIGMA54_INTERACT_4"/>
    <property type="match status" value="1"/>
</dbReference>
<dbReference type="InterPro" id="IPR001789">
    <property type="entry name" value="Sig_transdc_resp-reg_receiver"/>
</dbReference>
<dbReference type="Gene3D" id="3.40.50.300">
    <property type="entry name" value="P-loop containing nucleotide triphosphate hydrolases"/>
    <property type="match status" value="1"/>
</dbReference>
<dbReference type="InterPro" id="IPR009057">
    <property type="entry name" value="Homeodomain-like_sf"/>
</dbReference>
<protein>
    <submittedName>
        <fullName evidence="9">Sigma-54-dependent Fis family transcriptional regulator</fullName>
    </submittedName>
</protein>
<evidence type="ECO:0000256" key="6">
    <source>
        <dbReference type="PROSITE-ProRule" id="PRU00169"/>
    </source>
</evidence>
<dbReference type="EMBL" id="JAAGVY010000003">
    <property type="protein sequence ID" value="NEN22479.1"/>
    <property type="molecule type" value="Genomic_DNA"/>
</dbReference>
<dbReference type="Pfam" id="PF00072">
    <property type="entry name" value="Response_reg"/>
    <property type="match status" value="1"/>
</dbReference>
<dbReference type="InterPro" id="IPR002078">
    <property type="entry name" value="Sigma_54_int"/>
</dbReference>
<keyword evidence="5" id="KW-0804">Transcription</keyword>
<dbReference type="SUPFAM" id="SSF46689">
    <property type="entry name" value="Homeodomain-like"/>
    <property type="match status" value="1"/>
</dbReference>
<dbReference type="Pfam" id="PF00158">
    <property type="entry name" value="Sigma54_activat"/>
    <property type="match status" value="1"/>
</dbReference>
<keyword evidence="10" id="KW-1185">Reference proteome</keyword>
<dbReference type="InterPro" id="IPR025943">
    <property type="entry name" value="Sigma_54_int_dom_ATP-bd_2"/>
</dbReference>
<keyword evidence="1" id="KW-0547">Nucleotide-binding</keyword>
<dbReference type="Proteomes" id="UP000486602">
    <property type="component" value="Unassembled WGS sequence"/>
</dbReference>
<dbReference type="InterPro" id="IPR025944">
    <property type="entry name" value="Sigma_54_int_dom_CS"/>
</dbReference>
<dbReference type="GO" id="GO:0000160">
    <property type="term" value="P:phosphorelay signal transduction system"/>
    <property type="evidence" value="ECO:0007669"/>
    <property type="project" value="InterPro"/>
</dbReference>
<dbReference type="FunFam" id="3.40.50.300:FF:000006">
    <property type="entry name" value="DNA-binding transcriptional regulator NtrC"/>
    <property type="match status" value="1"/>
</dbReference>
<evidence type="ECO:0000259" key="7">
    <source>
        <dbReference type="PROSITE" id="PS50045"/>
    </source>
</evidence>
<evidence type="ECO:0000313" key="10">
    <source>
        <dbReference type="Proteomes" id="UP000486602"/>
    </source>
</evidence>
<feature type="domain" description="Sigma-54 factor interaction" evidence="7">
    <location>
        <begin position="147"/>
        <end position="376"/>
    </location>
</feature>
<comment type="caution">
    <text evidence="9">The sequence shown here is derived from an EMBL/GenBank/DDBJ whole genome shotgun (WGS) entry which is preliminary data.</text>
</comment>
<organism evidence="9 10">
    <name type="scientific">Cryomorpha ignava</name>
    <dbReference type="NCBI Taxonomy" id="101383"/>
    <lineage>
        <taxon>Bacteria</taxon>
        <taxon>Pseudomonadati</taxon>
        <taxon>Bacteroidota</taxon>
        <taxon>Flavobacteriia</taxon>
        <taxon>Flavobacteriales</taxon>
        <taxon>Cryomorphaceae</taxon>
        <taxon>Cryomorpha</taxon>
    </lineage>
</organism>
<feature type="modified residue" description="4-aspartylphosphate" evidence="6">
    <location>
        <position position="52"/>
    </location>
</feature>
<sequence length="458" mass="51329">MKKILVIEDDLTFVKTLEAYLGKLGYEVYAASRAIEGVAKAKEIKPRLILLDYRLPDATGLEVLVDLKQVESNPQVILMTGFSDIRTAVKAMKLGAFDYITKPVNPDELKLLVEKAMKATSTNDATAKSSDTKSATKKIANLDRDFVRGKSIQSDTLHQHIDLVAPTDMSVLILGESGTGKEYVARRIHSQSKRSKGRFVAVDCGALSEELAISELFGHVKGAFTGAHANKEGQFVAAEGGTLFLDEVGNLSYEVQVKLLRALQERIIQPLGSNTDIPVDVRIVTATNENLLNQVRDGNFREDLYHRINEFKIQVPALIERKDDFWTFTEFFRKHANADLNREVEGFDEDVTAIFNSYTWPGNLRELRNVIRRAILLTHDSTIVSSNSLPPEMKETAGSYTVHGSSPYDLKAQKQNSEREMIIKTLEEARYNKSKAARLLNIDRKTLYLKISKYDIDA</sequence>